<evidence type="ECO:0000259" key="2">
    <source>
        <dbReference type="Pfam" id="PF12849"/>
    </source>
</evidence>
<keyword evidence="1" id="KW-0732">Signal</keyword>
<dbReference type="PANTHER" id="PTHR30570">
    <property type="entry name" value="PERIPLASMIC PHOSPHATE BINDING COMPONENT OF PHOSPHATE ABC TRANSPORTER"/>
    <property type="match status" value="1"/>
</dbReference>
<dbReference type="STRING" id="408657.SAMN04487995_3424"/>
<dbReference type="AlphaFoldDB" id="A0A1H6WMN9"/>
<dbReference type="InterPro" id="IPR024370">
    <property type="entry name" value="PBP_domain"/>
</dbReference>
<accession>A0A1H6WMN9</accession>
<proteinExistence type="predicted"/>
<dbReference type="EMBL" id="FNXY01000005">
    <property type="protein sequence ID" value="SEJ14040.1"/>
    <property type="molecule type" value="Genomic_DNA"/>
</dbReference>
<dbReference type="Proteomes" id="UP000199532">
    <property type="component" value="Unassembled WGS sequence"/>
</dbReference>
<gene>
    <name evidence="3" type="ORF">SAMN04487995_3424</name>
</gene>
<evidence type="ECO:0000313" key="3">
    <source>
        <dbReference type="EMBL" id="SEJ14040.1"/>
    </source>
</evidence>
<name>A0A1H6WMN9_9BACT</name>
<evidence type="ECO:0000256" key="1">
    <source>
        <dbReference type="ARBA" id="ARBA00022729"/>
    </source>
</evidence>
<reference evidence="3 4" key="1">
    <citation type="submission" date="2016-10" db="EMBL/GenBank/DDBJ databases">
        <authorList>
            <person name="de Groot N.N."/>
        </authorList>
    </citation>
    <scope>NUCLEOTIDE SEQUENCE [LARGE SCALE GENOMIC DNA]</scope>
    <source>
        <strain evidence="3 4">DSM 19938</strain>
    </source>
</reference>
<dbReference type="SUPFAM" id="SSF53850">
    <property type="entry name" value="Periplasmic binding protein-like II"/>
    <property type="match status" value="1"/>
</dbReference>
<keyword evidence="4" id="KW-1185">Reference proteome</keyword>
<evidence type="ECO:0000313" key="4">
    <source>
        <dbReference type="Proteomes" id="UP000199532"/>
    </source>
</evidence>
<feature type="domain" description="PBP" evidence="2">
    <location>
        <begin position="38"/>
        <end position="296"/>
    </location>
</feature>
<dbReference type="Pfam" id="PF12849">
    <property type="entry name" value="PBP_like_2"/>
    <property type="match status" value="1"/>
</dbReference>
<organism evidence="3 4">
    <name type="scientific">Dyadobacter koreensis</name>
    <dbReference type="NCBI Taxonomy" id="408657"/>
    <lineage>
        <taxon>Bacteria</taxon>
        <taxon>Pseudomonadati</taxon>
        <taxon>Bacteroidota</taxon>
        <taxon>Cytophagia</taxon>
        <taxon>Cytophagales</taxon>
        <taxon>Spirosomataceae</taxon>
        <taxon>Dyadobacter</taxon>
    </lineage>
</organism>
<dbReference type="PANTHER" id="PTHR30570:SF1">
    <property type="entry name" value="PHOSPHATE-BINDING PROTEIN PSTS"/>
    <property type="match status" value="1"/>
</dbReference>
<dbReference type="InterPro" id="IPR050811">
    <property type="entry name" value="Phosphate_ABC_transporter"/>
</dbReference>
<dbReference type="PROSITE" id="PS51257">
    <property type="entry name" value="PROKAR_LIPOPROTEIN"/>
    <property type="match status" value="1"/>
</dbReference>
<sequence>MSYLNRSMRYLFRAGIESIVLVTLLLFGCSKTSENQRDNPVQGTITIAADESFKPLVDALTKAYTGIYPRAHFNVVYKPEQEAILELLEDSVRMVFTTRQLGEKEILMVKQQDGIQKAHHIALDGLALVVNQSNSDSLITMVELRSIVEGKITDWSQLKGSSQKGPITLVFDNANSSNLNFVMSKFELKSIQKLRIKSAGSNKNVVDEIKKNPLSLGFIGVNWISDGHEKLARELSNGIRVLGVSAKSNPSSIADYYQPFQNGLELKNYPLSRDVYIIIREGYAGLGGGMLNYIARDVGGLIIQKMGLIPTVVYPRELEIRTGQNF</sequence>
<dbReference type="Gene3D" id="3.40.190.10">
    <property type="entry name" value="Periplasmic binding protein-like II"/>
    <property type="match status" value="2"/>
</dbReference>
<protein>
    <submittedName>
        <fullName evidence="3">Phosphate ABC transporter substrate-binding protein, PhoT family</fullName>
    </submittedName>
</protein>